<name>A0ABP3A604_MYCUL</name>
<dbReference type="Proteomes" id="UP000020681">
    <property type="component" value="Unassembled WGS sequence"/>
</dbReference>
<evidence type="ECO:0000313" key="2">
    <source>
        <dbReference type="Proteomes" id="UP000020681"/>
    </source>
</evidence>
<gene>
    <name evidence="1" type="ORF">I551_7449</name>
</gene>
<sequence length="44" mass="4686">MAPLPGGHHRQLARLHHDAARLIDDDVVLVEPALPDLNAGGDDP</sequence>
<dbReference type="EMBL" id="JAOL01000182">
    <property type="protein sequence ID" value="EUA86091.1"/>
    <property type="molecule type" value="Genomic_DNA"/>
</dbReference>
<reference evidence="1 2" key="1">
    <citation type="submission" date="2014-01" db="EMBL/GenBank/DDBJ databases">
        <authorList>
            <person name="Dobos K."/>
            <person name="Lenaerts A."/>
            <person name="Ordway D."/>
            <person name="DeGroote M.A."/>
            <person name="Parker T."/>
            <person name="Sizemore C."/>
            <person name="Tallon L.J."/>
            <person name="Sadzewicz L.K."/>
            <person name="Sengamalay N."/>
            <person name="Fraser C.M."/>
            <person name="Hine E."/>
            <person name="Shefchek K.A."/>
            <person name="Das S.P."/>
            <person name="Tettelin H."/>
        </authorList>
    </citation>
    <scope>NUCLEOTIDE SEQUENCE [LARGE SCALE GENOMIC DNA]</scope>
    <source>
        <strain evidence="1 2">Harvey</strain>
    </source>
</reference>
<comment type="caution">
    <text evidence="1">The sequence shown here is derived from an EMBL/GenBank/DDBJ whole genome shotgun (WGS) entry which is preliminary data.</text>
</comment>
<proteinExistence type="predicted"/>
<organism evidence="1 2">
    <name type="scientific">Mycobacterium ulcerans str. Harvey</name>
    <dbReference type="NCBI Taxonomy" id="1299332"/>
    <lineage>
        <taxon>Bacteria</taxon>
        <taxon>Bacillati</taxon>
        <taxon>Actinomycetota</taxon>
        <taxon>Actinomycetes</taxon>
        <taxon>Mycobacteriales</taxon>
        <taxon>Mycobacteriaceae</taxon>
        <taxon>Mycobacterium</taxon>
        <taxon>Mycobacterium ulcerans group</taxon>
    </lineage>
</organism>
<protein>
    <submittedName>
        <fullName evidence="1">Uncharacterized protein</fullName>
    </submittedName>
</protein>
<evidence type="ECO:0000313" key="1">
    <source>
        <dbReference type="EMBL" id="EUA86091.1"/>
    </source>
</evidence>
<accession>A0ABP3A604</accession>
<keyword evidence="2" id="KW-1185">Reference proteome</keyword>